<reference evidence="1" key="1">
    <citation type="journal article" date="2020" name="Cell">
        <title>Large-Scale Comparative Analyses of Tick Genomes Elucidate Their Genetic Diversity and Vector Capacities.</title>
        <authorList>
            <consortium name="Tick Genome and Microbiome Consortium (TIGMIC)"/>
            <person name="Jia N."/>
            <person name="Wang J."/>
            <person name="Shi W."/>
            <person name="Du L."/>
            <person name="Sun Y."/>
            <person name="Zhan W."/>
            <person name="Jiang J.F."/>
            <person name="Wang Q."/>
            <person name="Zhang B."/>
            <person name="Ji P."/>
            <person name="Bell-Sakyi L."/>
            <person name="Cui X.M."/>
            <person name="Yuan T.T."/>
            <person name="Jiang B.G."/>
            <person name="Yang W.F."/>
            <person name="Lam T.T."/>
            <person name="Chang Q.C."/>
            <person name="Ding S.J."/>
            <person name="Wang X.J."/>
            <person name="Zhu J.G."/>
            <person name="Ruan X.D."/>
            <person name="Zhao L."/>
            <person name="Wei J.T."/>
            <person name="Ye R.Z."/>
            <person name="Que T.C."/>
            <person name="Du C.H."/>
            <person name="Zhou Y.H."/>
            <person name="Cheng J.X."/>
            <person name="Dai P.F."/>
            <person name="Guo W.B."/>
            <person name="Han X.H."/>
            <person name="Huang E.J."/>
            <person name="Li L.F."/>
            <person name="Wei W."/>
            <person name="Gao Y.C."/>
            <person name="Liu J.Z."/>
            <person name="Shao H.Z."/>
            <person name="Wang X."/>
            <person name="Wang C.C."/>
            <person name="Yang T.C."/>
            <person name="Huo Q.B."/>
            <person name="Li W."/>
            <person name="Chen H.Y."/>
            <person name="Chen S.E."/>
            <person name="Zhou L.G."/>
            <person name="Ni X.B."/>
            <person name="Tian J.H."/>
            <person name="Sheng Y."/>
            <person name="Liu T."/>
            <person name="Pan Y.S."/>
            <person name="Xia L.Y."/>
            <person name="Li J."/>
            <person name="Zhao F."/>
            <person name="Cao W.C."/>
        </authorList>
    </citation>
    <scope>NUCLEOTIDE SEQUENCE</scope>
    <source>
        <strain evidence="1">Rsan-2018</strain>
    </source>
</reference>
<dbReference type="EMBL" id="JABSTV010001253">
    <property type="protein sequence ID" value="KAH7944542.1"/>
    <property type="molecule type" value="Genomic_DNA"/>
</dbReference>
<evidence type="ECO:0000313" key="2">
    <source>
        <dbReference type="Proteomes" id="UP000821837"/>
    </source>
</evidence>
<reference evidence="1" key="2">
    <citation type="submission" date="2021-09" db="EMBL/GenBank/DDBJ databases">
        <authorList>
            <person name="Jia N."/>
            <person name="Wang J."/>
            <person name="Shi W."/>
            <person name="Du L."/>
            <person name="Sun Y."/>
            <person name="Zhan W."/>
            <person name="Jiang J."/>
            <person name="Wang Q."/>
            <person name="Zhang B."/>
            <person name="Ji P."/>
            <person name="Sakyi L.B."/>
            <person name="Cui X."/>
            <person name="Yuan T."/>
            <person name="Jiang B."/>
            <person name="Yang W."/>
            <person name="Lam T.T.-Y."/>
            <person name="Chang Q."/>
            <person name="Ding S."/>
            <person name="Wang X."/>
            <person name="Zhu J."/>
            <person name="Ruan X."/>
            <person name="Zhao L."/>
            <person name="Wei J."/>
            <person name="Que T."/>
            <person name="Du C."/>
            <person name="Cheng J."/>
            <person name="Dai P."/>
            <person name="Han X."/>
            <person name="Huang E."/>
            <person name="Gao Y."/>
            <person name="Liu J."/>
            <person name="Shao H."/>
            <person name="Ye R."/>
            <person name="Li L."/>
            <person name="Wei W."/>
            <person name="Wang X."/>
            <person name="Wang C."/>
            <person name="Huo Q."/>
            <person name="Li W."/>
            <person name="Guo W."/>
            <person name="Chen H."/>
            <person name="Chen S."/>
            <person name="Zhou L."/>
            <person name="Zhou L."/>
            <person name="Ni X."/>
            <person name="Tian J."/>
            <person name="Zhou Y."/>
            <person name="Sheng Y."/>
            <person name="Liu T."/>
            <person name="Pan Y."/>
            <person name="Xia L."/>
            <person name="Li J."/>
            <person name="Zhao F."/>
            <person name="Cao W."/>
        </authorList>
    </citation>
    <scope>NUCLEOTIDE SEQUENCE</scope>
    <source>
        <strain evidence="1">Rsan-2018</strain>
        <tissue evidence="1">Larvae</tissue>
    </source>
</reference>
<accession>A0A9D4SSV0</accession>
<gene>
    <name evidence="1" type="ORF">HPB52_021359</name>
</gene>
<organism evidence="1 2">
    <name type="scientific">Rhipicephalus sanguineus</name>
    <name type="common">Brown dog tick</name>
    <name type="synonym">Ixodes sanguineus</name>
    <dbReference type="NCBI Taxonomy" id="34632"/>
    <lineage>
        <taxon>Eukaryota</taxon>
        <taxon>Metazoa</taxon>
        <taxon>Ecdysozoa</taxon>
        <taxon>Arthropoda</taxon>
        <taxon>Chelicerata</taxon>
        <taxon>Arachnida</taxon>
        <taxon>Acari</taxon>
        <taxon>Parasitiformes</taxon>
        <taxon>Ixodida</taxon>
        <taxon>Ixodoidea</taxon>
        <taxon>Ixodidae</taxon>
        <taxon>Rhipicephalinae</taxon>
        <taxon>Rhipicephalus</taxon>
        <taxon>Rhipicephalus</taxon>
    </lineage>
</organism>
<name>A0A9D4SSV0_RHISA</name>
<dbReference type="AlphaFoldDB" id="A0A9D4SSV0"/>
<sequence>MPSSSAEKRHGRMASCGEQRYASIISGAEHSHARILSGAEQRHATILSGAEHSHARILSGAEKRHGRMASCGSRARILKFDADGRRSTQRATTTSPWAEYQAGFHVLQVPAEPVHQES</sequence>
<comment type="caution">
    <text evidence="1">The sequence shown here is derived from an EMBL/GenBank/DDBJ whole genome shotgun (WGS) entry which is preliminary data.</text>
</comment>
<keyword evidence="2" id="KW-1185">Reference proteome</keyword>
<dbReference type="Proteomes" id="UP000821837">
    <property type="component" value="Unassembled WGS sequence"/>
</dbReference>
<evidence type="ECO:0000313" key="1">
    <source>
        <dbReference type="EMBL" id="KAH7944542.1"/>
    </source>
</evidence>
<proteinExistence type="predicted"/>
<protein>
    <submittedName>
        <fullName evidence="1">Uncharacterized protein</fullName>
    </submittedName>
</protein>